<dbReference type="Proteomes" id="UP001201812">
    <property type="component" value="Unassembled WGS sequence"/>
</dbReference>
<protein>
    <submittedName>
        <fullName evidence="1">Uncharacterized protein</fullName>
    </submittedName>
</protein>
<gene>
    <name evidence="1" type="ORF">DdX_17341</name>
</gene>
<keyword evidence="2" id="KW-1185">Reference proteome</keyword>
<sequence length="83" mass="9101">MEVEDPIIEIRAKSRATESAAISRENLAHLELFICALFESTKNPLNRLPALCKGCHPPVGALEERGEVLKEADDRAAGCLRDT</sequence>
<name>A0AAD4MNT6_9BILA</name>
<dbReference type="EMBL" id="JAKKPZ010000180">
    <property type="protein sequence ID" value="KAI1699393.1"/>
    <property type="molecule type" value="Genomic_DNA"/>
</dbReference>
<evidence type="ECO:0000313" key="1">
    <source>
        <dbReference type="EMBL" id="KAI1699393.1"/>
    </source>
</evidence>
<accession>A0AAD4MNT6</accession>
<proteinExistence type="predicted"/>
<reference evidence="1" key="1">
    <citation type="submission" date="2022-01" db="EMBL/GenBank/DDBJ databases">
        <title>Genome Sequence Resource for Two Populations of Ditylenchus destructor, the Migratory Endoparasitic Phytonematode.</title>
        <authorList>
            <person name="Zhang H."/>
            <person name="Lin R."/>
            <person name="Xie B."/>
        </authorList>
    </citation>
    <scope>NUCLEOTIDE SEQUENCE</scope>
    <source>
        <strain evidence="1">BazhouSP</strain>
    </source>
</reference>
<evidence type="ECO:0000313" key="2">
    <source>
        <dbReference type="Proteomes" id="UP001201812"/>
    </source>
</evidence>
<dbReference type="AlphaFoldDB" id="A0AAD4MNT6"/>
<comment type="caution">
    <text evidence="1">The sequence shown here is derived from an EMBL/GenBank/DDBJ whole genome shotgun (WGS) entry which is preliminary data.</text>
</comment>
<organism evidence="1 2">
    <name type="scientific">Ditylenchus destructor</name>
    <dbReference type="NCBI Taxonomy" id="166010"/>
    <lineage>
        <taxon>Eukaryota</taxon>
        <taxon>Metazoa</taxon>
        <taxon>Ecdysozoa</taxon>
        <taxon>Nematoda</taxon>
        <taxon>Chromadorea</taxon>
        <taxon>Rhabditida</taxon>
        <taxon>Tylenchina</taxon>
        <taxon>Tylenchomorpha</taxon>
        <taxon>Sphaerularioidea</taxon>
        <taxon>Anguinidae</taxon>
        <taxon>Anguininae</taxon>
        <taxon>Ditylenchus</taxon>
    </lineage>
</organism>